<organism evidence="2 3">
    <name type="scientific">Paraconiothyrium brasiliense</name>
    <dbReference type="NCBI Taxonomy" id="300254"/>
    <lineage>
        <taxon>Eukaryota</taxon>
        <taxon>Fungi</taxon>
        <taxon>Dikarya</taxon>
        <taxon>Ascomycota</taxon>
        <taxon>Pezizomycotina</taxon>
        <taxon>Dothideomycetes</taxon>
        <taxon>Pleosporomycetidae</taxon>
        <taxon>Pleosporales</taxon>
        <taxon>Massarineae</taxon>
        <taxon>Didymosphaeriaceae</taxon>
        <taxon>Paraconiothyrium</taxon>
    </lineage>
</organism>
<name>A0ABR3S1P5_9PLEO</name>
<dbReference type="EMBL" id="JAKJXO020000002">
    <property type="protein sequence ID" value="KAL1610606.1"/>
    <property type="molecule type" value="Genomic_DNA"/>
</dbReference>
<dbReference type="Proteomes" id="UP001521785">
    <property type="component" value="Unassembled WGS sequence"/>
</dbReference>
<accession>A0ABR3S1P5</accession>
<dbReference type="Pfam" id="PF14388">
    <property type="entry name" value="DUF4419"/>
    <property type="match status" value="1"/>
</dbReference>
<comment type="caution">
    <text evidence="2">The sequence shown here is derived from an EMBL/GenBank/DDBJ whole genome shotgun (WGS) entry which is preliminary data.</text>
</comment>
<proteinExistence type="predicted"/>
<gene>
    <name evidence="2" type="ORF">SLS60_002276</name>
</gene>
<dbReference type="InterPro" id="IPR025533">
    <property type="entry name" value="DUF4419"/>
</dbReference>
<feature type="region of interest" description="Disordered" evidence="1">
    <location>
        <begin position="479"/>
        <end position="514"/>
    </location>
</feature>
<sequence>MPVTTRVAPVEVMPAPALSTFNSTTLFQHACSSLWKEGETSVIDSSFPTVIAVAPTRPFGVESPNGFVGTILDAYRMHNHVALRPEDVWFSILTQFNFYVNAHAEQLREHFVDHAGKKVLSIEQNVMNFPAFLSEMTNLLHDNIKDPNLRDWIMPNFTTTTETDKVTASIIMMGTLHKYFVFFGSIICGIPSVTLLGEETDWQNILDRLDFLSTFAKDHPELVIWQSSLKGIVRHMVQTFKAPDSPDVVRFWQRAVHSFRDDYSGVKQISGWVLAFCYWDTDGKLLSGRYSKNYWERMGNKPSSGWWLEKEAFHSLEWKDVPAALVSVPIHFDNLGDKFVAKAVAGSVGYTVRDSEQVFQSTRQRGERVSDFSGSTLFANPCDTSIKKQSFFIMLARKFLCTKSSAQIAFTKEKKKPIDPPISACEESTYEDRWRSTEGVPQLSDLSELNGPWAYEQGGESDTLQPITGWWVIRTSEQYGRDPDVPDVQFDPGAEDYDKDLAENGRPLRERTEL</sequence>
<evidence type="ECO:0000313" key="2">
    <source>
        <dbReference type="EMBL" id="KAL1610606.1"/>
    </source>
</evidence>
<feature type="compositionally biased region" description="Basic and acidic residues" evidence="1">
    <location>
        <begin position="499"/>
        <end position="514"/>
    </location>
</feature>
<reference evidence="2 3" key="1">
    <citation type="submission" date="2024-02" db="EMBL/GenBank/DDBJ databases">
        <title>De novo assembly and annotation of 12 fungi associated with fruit tree decline syndrome in Ontario, Canada.</title>
        <authorList>
            <person name="Sulman M."/>
            <person name="Ellouze W."/>
            <person name="Ilyukhin E."/>
        </authorList>
    </citation>
    <scope>NUCLEOTIDE SEQUENCE [LARGE SCALE GENOMIC DNA]</scope>
    <source>
        <strain evidence="2 3">M42-189</strain>
    </source>
</reference>
<protein>
    <submittedName>
        <fullName evidence="2">Uncharacterized protein</fullName>
    </submittedName>
</protein>
<keyword evidence="3" id="KW-1185">Reference proteome</keyword>
<evidence type="ECO:0000256" key="1">
    <source>
        <dbReference type="SAM" id="MobiDB-lite"/>
    </source>
</evidence>
<dbReference type="PANTHER" id="PTHR31252:SF11">
    <property type="entry name" value="DUF4419 DOMAIN-CONTAINING PROTEIN"/>
    <property type="match status" value="1"/>
</dbReference>
<dbReference type="PANTHER" id="PTHR31252">
    <property type="entry name" value="DUF4419 DOMAIN-CONTAINING PROTEIN"/>
    <property type="match status" value="1"/>
</dbReference>
<evidence type="ECO:0000313" key="3">
    <source>
        <dbReference type="Proteomes" id="UP001521785"/>
    </source>
</evidence>